<sequence length="419" mass="48752">MTIKMRRWLFYAFLVLFIFVSVGVVSYSRGWRINISDYKIKFQKTGAIFIETRPKGAVIKINGETFKDKSGLTQRGTLISNLLPKTYEVKIEKEGYQPYRKNIKVEPDFVAEIVQTVLVPGEFKKTLISIPKPADDFWISSGKIVFKNNNVLYYLKNSSLFKLRGDKLIAWSEDGGKIILLDSKNKVHYLYELANLNKTLNINAILSNLSKKADVRQIAFHPADSSRLIVQSENSLYILDLNRLQLETLIQEPISFWTIKNPNIYYFIQASGNYSLNSFNLILKTKTAIAQSLNYQIAKLPNSLISPDNEKIAFLDNNGKLNIYFLEDYQRDIDLNFYEGLIVKNIFWYKDSSHLFIEYSDANSRETASIDFIEIDNRPPINRYTVFEKISNFYYEPSLDRLYFIQSSDKLRNLYFIEL</sequence>
<evidence type="ECO:0000259" key="1">
    <source>
        <dbReference type="Pfam" id="PF08308"/>
    </source>
</evidence>
<proteinExistence type="predicted"/>
<organism evidence="2 3">
    <name type="scientific">Candidatus Wolfebacteria bacterium CG03_land_8_20_14_0_80_40_12</name>
    <dbReference type="NCBI Taxonomy" id="1975069"/>
    <lineage>
        <taxon>Bacteria</taxon>
        <taxon>Candidatus Wolfeibacteriota</taxon>
    </lineage>
</organism>
<reference evidence="3" key="1">
    <citation type="submission" date="2017-09" db="EMBL/GenBank/DDBJ databases">
        <title>Depth-based differentiation of microbial function through sediment-hosted aquifers and enrichment of novel symbionts in the deep terrestrial subsurface.</title>
        <authorList>
            <person name="Probst A.J."/>
            <person name="Ladd B."/>
            <person name="Jarett J.K."/>
            <person name="Geller-Mcgrath D.E."/>
            <person name="Sieber C.M.K."/>
            <person name="Emerson J.B."/>
            <person name="Anantharaman K."/>
            <person name="Thomas B.C."/>
            <person name="Malmstrom R."/>
            <person name="Stieglmeier M."/>
            <person name="Klingl A."/>
            <person name="Woyke T."/>
            <person name="Ryan C.M."/>
            <person name="Banfield J.F."/>
        </authorList>
    </citation>
    <scope>NUCLEOTIDE SEQUENCE [LARGE SCALE GENOMIC DNA]</scope>
</reference>
<dbReference type="AlphaFoldDB" id="A0A2M7B656"/>
<evidence type="ECO:0000313" key="3">
    <source>
        <dbReference type="Proteomes" id="UP000228949"/>
    </source>
</evidence>
<dbReference type="InterPro" id="IPR013229">
    <property type="entry name" value="PEGA"/>
</dbReference>
<gene>
    <name evidence="2" type="ORF">COS61_00635</name>
</gene>
<accession>A0A2M7B656</accession>
<protein>
    <recommendedName>
        <fullName evidence="1">PEGA domain-containing protein</fullName>
    </recommendedName>
</protein>
<dbReference type="Proteomes" id="UP000228949">
    <property type="component" value="Unassembled WGS sequence"/>
</dbReference>
<dbReference type="Gene3D" id="2.60.40.1120">
    <property type="entry name" value="Carboxypeptidase-like, regulatory domain"/>
    <property type="match status" value="1"/>
</dbReference>
<dbReference type="EMBL" id="PEVJ01000016">
    <property type="protein sequence ID" value="PIU98575.1"/>
    <property type="molecule type" value="Genomic_DNA"/>
</dbReference>
<feature type="domain" description="PEGA" evidence="1">
    <location>
        <begin position="46"/>
        <end position="111"/>
    </location>
</feature>
<evidence type="ECO:0000313" key="2">
    <source>
        <dbReference type="EMBL" id="PIU98575.1"/>
    </source>
</evidence>
<comment type="caution">
    <text evidence="2">The sequence shown here is derived from an EMBL/GenBank/DDBJ whole genome shotgun (WGS) entry which is preliminary data.</text>
</comment>
<dbReference type="SUPFAM" id="SSF50978">
    <property type="entry name" value="WD40 repeat-like"/>
    <property type="match status" value="1"/>
</dbReference>
<dbReference type="Pfam" id="PF08308">
    <property type="entry name" value="PEGA"/>
    <property type="match status" value="1"/>
</dbReference>
<name>A0A2M7B656_9BACT</name>
<dbReference type="InterPro" id="IPR036322">
    <property type="entry name" value="WD40_repeat_dom_sf"/>
</dbReference>